<sequence length="259" mass="29945">MRRLASAKSQRWQGVGDLLSRMKRSRSQSEGTVPVEKSREEIDSINIQEEWPTLQLKSSKTKFTPGDLLVTDSGRLMLAISKHHFVRFPPVHVFFQEFTWLIKIKIPYPKDKSVRKMPPPEGYDKNKAIALANLLLGKRLPYYYCACHEVHWMNYICFGRTHTNPLQYKCPLARPLDEVKVFDKNFFLKDGVGNQIVVSTLQSIKLDENGLPIIEEEQEQNQRKLKKSPTERLAKFLSQKSRTCSRGNGCFGSFRNDEP</sequence>
<feature type="region of interest" description="Disordered" evidence="1">
    <location>
        <begin position="1"/>
        <end position="38"/>
    </location>
</feature>
<dbReference type="Proteomes" id="UP001152759">
    <property type="component" value="Chromosome 9"/>
</dbReference>
<dbReference type="AlphaFoldDB" id="A0A9P0G656"/>
<protein>
    <submittedName>
        <fullName evidence="2">Uncharacterized protein</fullName>
    </submittedName>
</protein>
<evidence type="ECO:0000256" key="1">
    <source>
        <dbReference type="SAM" id="MobiDB-lite"/>
    </source>
</evidence>
<evidence type="ECO:0000313" key="3">
    <source>
        <dbReference type="Proteomes" id="UP001152759"/>
    </source>
</evidence>
<accession>A0A9P0G656</accession>
<name>A0A9P0G656_BEMTA</name>
<keyword evidence="3" id="KW-1185">Reference proteome</keyword>
<organism evidence="2 3">
    <name type="scientific">Bemisia tabaci</name>
    <name type="common">Sweetpotato whitefly</name>
    <name type="synonym">Aleurodes tabaci</name>
    <dbReference type="NCBI Taxonomy" id="7038"/>
    <lineage>
        <taxon>Eukaryota</taxon>
        <taxon>Metazoa</taxon>
        <taxon>Ecdysozoa</taxon>
        <taxon>Arthropoda</taxon>
        <taxon>Hexapoda</taxon>
        <taxon>Insecta</taxon>
        <taxon>Pterygota</taxon>
        <taxon>Neoptera</taxon>
        <taxon>Paraneoptera</taxon>
        <taxon>Hemiptera</taxon>
        <taxon>Sternorrhyncha</taxon>
        <taxon>Aleyrodoidea</taxon>
        <taxon>Aleyrodidae</taxon>
        <taxon>Aleyrodinae</taxon>
        <taxon>Bemisia</taxon>
    </lineage>
</organism>
<gene>
    <name evidence="2" type="ORF">BEMITA_LOCUS13633</name>
</gene>
<evidence type="ECO:0000313" key="2">
    <source>
        <dbReference type="EMBL" id="CAH0777711.1"/>
    </source>
</evidence>
<proteinExistence type="predicted"/>
<dbReference type="EMBL" id="OU963870">
    <property type="protein sequence ID" value="CAH0777711.1"/>
    <property type="molecule type" value="Genomic_DNA"/>
</dbReference>
<reference evidence="2" key="1">
    <citation type="submission" date="2021-12" db="EMBL/GenBank/DDBJ databases">
        <authorList>
            <person name="King R."/>
        </authorList>
    </citation>
    <scope>NUCLEOTIDE SEQUENCE</scope>
</reference>